<dbReference type="Pfam" id="PF18962">
    <property type="entry name" value="Por_Secre_tail"/>
    <property type="match status" value="1"/>
</dbReference>
<organism evidence="2 3">
    <name type="scientific">Hymenobacter polaris</name>
    <dbReference type="NCBI Taxonomy" id="2682546"/>
    <lineage>
        <taxon>Bacteria</taxon>
        <taxon>Pseudomonadati</taxon>
        <taxon>Bacteroidota</taxon>
        <taxon>Cytophagia</taxon>
        <taxon>Cytophagales</taxon>
        <taxon>Hymenobacteraceae</taxon>
        <taxon>Hymenobacter</taxon>
    </lineage>
</organism>
<dbReference type="Pfam" id="PF08757">
    <property type="entry name" value="CotH"/>
    <property type="match status" value="1"/>
</dbReference>
<evidence type="ECO:0000313" key="2">
    <source>
        <dbReference type="EMBL" id="NML65875.1"/>
    </source>
</evidence>
<dbReference type="PANTHER" id="PTHR40050:SF1">
    <property type="entry name" value="INNER SPORE COAT PROTEIN H"/>
    <property type="match status" value="1"/>
</dbReference>
<dbReference type="EMBL" id="JABBGH010000002">
    <property type="protein sequence ID" value="NML65875.1"/>
    <property type="molecule type" value="Genomic_DNA"/>
</dbReference>
<dbReference type="InterPro" id="IPR014867">
    <property type="entry name" value="Spore_coat_CotH_CotH2/3/7"/>
</dbReference>
<proteinExistence type="predicted"/>
<comment type="caution">
    <text evidence="2">The sequence shown here is derived from an EMBL/GenBank/DDBJ whole genome shotgun (WGS) entry which is preliminary data.</text>
</comment>
<evidence type="ECO:0000259" key="1">
    <source>
        <dbReference type="Pfam" id="PF18962"/>
    </source>
</evidence>
<dbReference type="InterPro" id="IPR026444">
    <property type="entry name" value="Secre_tail"/>
</dbReference>
<sequence>MSQPIAAGAQPITALQLNGRYTLAQPAAGLVAGADYQAQRDGVAYSVLVTQLPIVQLHTRRTIVDAPSVYATFALTEPTGTITKANLGIEIRGAWSQTYPKKSYELNMWADTTGATSRDVQLLGMRTDDTWNLLALYNEPLRVNNKVSHELWHELNQLYYQAKETDAKNGVDMAFVEVFLNDEYKGIYALSEKVDRKLLKLKKYNAGIKGELYKGTTRDSASAYLGAPPFDNKSQTWSGFEYKHPDELTDWTSLRDFVRFVTTSSAADFQSQYAKRFQLDNAVDYFIFLNLLRATDNTSKNLYVARYNAKEPYFYVPWDLDGVFGTDWQGLPDNVTNDLLTNGFYQRLIQDNSPTGFRAALVKRWASLRTTIITEDHILGKFRAQRDYLLRNKVYQREHLVWPAFTYDETRLPAIQTWLHARLAYLDTEFGFVAAAPATALAAAAAAVPTHPALYPNPARDYLTVELPTGASTGRLTIRDLSGHPVLQASLSGTTRLPVGHLARGLYAVVVESQATVRVEKLVLD</sequence>
<protein>
    <submittedName>
        <fullName evidence="2">T9SS type A sorting domain-containing protein</fullName>
    </submittedName>
</protein>
<dbReference type="NCBIfam" id="TIGR04183">
    <property type="entry name" value="Por_Secre_tail"/>
    <property type="match status" value="1"/>
</dbReference>
<dbReference type="PANTHER" id="PTHR40050">
    <property type="entry name" value="INNER SPORE COAT PROTEIN H"/>
    <property type="match status" value="1"/>
</dbReference>
<name>A0A7Y0AEI0_9BACT</name>
<accession>A0A7Y0AEI0</accession>
<dbReference type="AlphaFoldDB" id="A0A7Y0AEI0"/>
<evidence type="ECO:0000313" key="3">
    <source>
        <dbReference type="Proteomes" id="UP000559626"/>
    </source>
</evidence>
<dbReference type="RefSeq" id="WP_169531474.1">
    <property type="nucleotide sequence ID" value="NZ_JABBGH010000002.1"/>
</dbReference>
<reference evidence="2 3" key="1">
    <citation type="submission" date="2020-04" db="EMBL/GenBank/DDBJ databases">
        <title>Hymenobacter polaris sp. nov., isolated from Arctic soil.</title>
        <authorList>
            <person name="Dahal R.H."/>
        </authorList>
    </citation>
    <scope>NUCLEOTIDE SEQUENCE [LARGE SCALE GENOMIC DNA]</scope>
    <source>
        <strain evidence="2 3">RP-2-7</strain>
    </source>
</reference>
<gene>
    <name evidence="2" type="ORF">HHL22_11730</name>
</gene>
<keyword evidence="3" id="KW-1185">Reference proteome</keyword>
<dbReference type="Proteomes" id="UP000559626">
    <property type="component" value="Unassembled WGS sequence"/>
</dbReference>
<feature type="domain" description="Secretion system C-terminal sorting" evidence="1">
    <location>
        <begin position="454"/>
        <end position="523"/>
    </location>
</feature>